<dbReference type="InterPro" id="IPR036653">
    <property type="entry name" value="CinA-like_C"/>
</dbReference>
<dbReference type="eggNOG" id="COG1546">
    <property type="taxonomic scope" value="Bacteria"/>
</dbReference>
<feature type="domain" description="CinA C-terminal" evidence="1">
    <location>
        <begin position="206"/>
        <end position="358"/>
    </location>
</feature>
<dbReference type="KEGG" id="wsu:WS0174"/>
<dbReference type="Proteomes" id="UP000000422">
    <property type="component" value="Chromosome"/>
</dbReference>
<gene>
    <name evidence="2" type="ordered locus">WS0174</name>
</gene>
<protein>
    <recommendedName>
        <fullName evidence="1">CinA C-terminal domain-containing protein</fullName>
    </recommendedName>
</protein>
<dbReference type="SUPFAM" id="SSF142433">
    <property type="entry name" value="CinA-like"/>
    <property type="match status" value="1"/>
</dbReference>
<dbReference type="STRING" id="273121.WS0174"/>
<dbReference type="EMBL" id="BX571657">
    <property type="protein sequence ID" value="CAE09337.1"/>
    <property type="molecule type" value="Genomic_DNA"/>
</dbReference>
<dbReference type="HOGENOM" id="CLU_764884_0_0_7"/>
<evidence type="ECO:0000259" key="1">
    <source>
        <dbReference type="Pfam" id="PF02464"/>
    </source>
</evidence>
<dbReference type="Pfam" id="PF02464">
    <property type="entry name" value="CinA"/>
    <property type="match status" value="1"/>
</dbReference>
<proteinExistence type="predicted"/>
<reference evidence="2 3" key="1">
    <citation type="journal article" date="2003" name="Proc. Natl. Acad. Sci. U.S.A.">
        <title>Complete genome sequence and analysis of Wolinella succinogenes.</title>
        <authorList>
            <person name="Baar C."/>
            <person name="Eppinger M."/>
            <person name="Raddatz G."/>
            <person name="Simon JM."/>
            <person name="Lanz C."/>
            <person name="Klimmek O."/>
            <person name="Nandakumar R."/>
            <person name="Gross R."/>
            <person name="Rosinus A."/>
            <person name="Keller H."/>
            <person name="Jagtap P."/>
            <person name="Linke B."/>
            <person name="Meyer F."/>
            <person name="Lederer H."/>
            <person name="Schuster S.C."/>
        </authorList>
    </citation>
    <scope>NUCLEOTIDE SEQUENCE [LARGE SCALE GENOMIC DNA]</scope>
    <source>
        <strain evidence="3">ATCC 29543 / DSM 1740 / CCUG 13145 / JCM 31913 / LMG 7466 / NCTC 11488 / FDC 602W</strain>
    </source>
</reference>
<dbReference type="RefSeq" id="WP_011138137.1">
    <property type="nucleotide sequence ID" value="NC_005090.1"/>
</dbReference>
<dbReference type="InterPro" id="IPR008136">
    <property type="entry name" value="CinA_C"/>
</dbReference>
<keyword evidence="3" id="KW-1185">Reference proteome</keyword>
<name>Q7MSS4_WOLSU</name>
<organism evidence="3">
    <name type="scientific">Wolinella succinogenes (strain ATCC 29543 / DSM 1740 / CCUG 13145 / JCM 31913 / LMG 7466 / NCTC 11488 / FDC 602W)</name>
    <name type="common">Vibrio succinogenes</name>
    <dbReference type="NCBI Taxonomy" id="273121"/>
    <lineage>
        <taxon>Bacteria</taxon>
        <taxon>Pseudomonadati</taxon>
        <taxon>Campylobacterota</taxon>
        <taxon>Epsilonproteobacteria</taxon>
        <taxon>Campylobacterales</taxon>
        <taxon>Helicobacteraceae</taxon>
        <taxon>Wolinella</taxon>
    </lineage>
</organism>
<evidence type="ECO:0000313" key="3">
    <source>
        <dbReference type="Proteomes" id="UP000000422"/>
    </source>
</evidence>
<evidence type="ECO:0000313" key="2">
    <source>
        <dbReference type="EMBL" id="CAE09337.1"/>
    </source>
</evidence>
<dbReference type="NCBIfam" id="TIGR00199">
    <property type="entry name" value="PncC_domain"/>
    <property type="match status" value="1"/>
</dbReference>
<accession>Q7MSS4</accession>
<dbReference type="AlphaFoldDB" id="Q7MSS4"/>
<dbReference type="Gene3D" id="3.90.950.20">
    <property type="entry name" value="CinA-like"/>
    <property type="match status" value="1"/>
</dbReference>
<sequence length="363" mass="39927">MQSLALAFVGDSLIRHDDFCDYAIRKARSQLGIPSCVSRFSDNDKNLFLSLEYLVKNSHQLILLSPKESLPTVMKLIATLHEDTLIWQNERLIPSKTLHAEKGSYLLELEGCLINLLEVDELGELPAILLPPAKEEICLYLMGIDEESALLLLSPLAQSHNLSLKALSHAQGFGMLLAKPLKFSDEESFLEGVKALFGEKILPASSLASKVVEILSQKKHVVTTAESCTGGDVAQILTQIPGASEVFHGGVITYDNEIKERWLEVEREHLDLYGAVSEAVVKDMLKGALRVARAHYSLAISGIAGPGGGSDHKPVGTVFIGVRSQEGQEIVERLLFKGDRRYIQRQAALHGLYLLLRLLLEGE</sequence>